<name>A0ABM9I475_9GAMM</name>
<proteinExistence type="predicted"/>
<accession>A0ABM9I475</accession>
<gene>
    <name evidence="1" type="ORF">MSZNOR_3045</name>
</gene>
<sequence>MRLRLGDDILLSRECARYDLTLTPERAD</sequence>
<evidence type="ECO:0000313" key="1">
    <source>
        <dbReference type="EMBL" id="CAI8880212.1"/>
    </source>
</evidence>
<dbReference type="Proteomes" id="UP001162030">
    <property type="component" value="Chromosome"/>
</dbReference>
<organism evidence="1 2">
    <name type="scientific">Methylocaldum szegediense</name>
    <dbReference type="NCBI Taxonomy" id="73780"/>
    <lineage>
        <taxon>Bacteria</taxon>
        <taxon>Pseudomonadati</taxon>
        <taxon>Pseudomonadota</taxon>
        <taxon>Gammaproteobacteria</taxon>
        <taxon>Methylococcales</taxon>
        <taxon>Methylococcaceae</taxon>
        <taxon>Methylocaldum</taxon>
    </lineage>
</organism>
<dbReference type="EMBL" id="OX458333">
    <property type="protein sequence ID" value="CAI8880212.1"/>
    <property type="molecule type" value="Genomic_DNA"/>
</dbReference>
<evidence type="ECO:0000313" key="2">
    <source>
        <dbReference type="Proteomes" id="UP001162030"/>
    </source>
</evidence>
<reference evidence="1 2" key="1">
    <citation type="submission" date="2023-03" db="EMBL/GenBank/DDBJ databases">
        <authorList>
            <person name="Pearce D."/>
        </authorList>
    </citation>
    <scope>NUCLEOTIDE SEQUENCE [LARGE SCALE GENOMIC DNA]</scope>
    <source>
        <strain evidence="1">Msz</strain>
    </source>
</reference>
<keyword evidence="2" id="KW-1185">Reference proteome</keyword>
<protein>
    <submittedName>
        <fullName evidence="1">Uncharacterized protein</fullName>
    </submittedName>
</protein>